<dbReference type="EMBL" id="JAQIZT010000012">
    <property type="protein sequence ID" value="KAJ6976753.1"/>
    <property type="molecule type" value="Genomic_DNA"/>
</dbReference>
<comment type="caution">
    <text evidence="1">The sequence shown here is derived from an EMBL/GenBank/DDBJ whole genome shotgun (WGS) entry which is preliminary data.</text>
</comment>
<accession>A0AAD6M0N6</accession>
<protein>
    <submittedName>
        <fullName evidence="1">Uncharacterized protein</fullName>
    </submittedName>
</protein>
<evidence type="ECO:0000313" key="2">
    <source>
        <dbReference type="Proteomes" id="UP001164929"/>
    </source>
</evidence>
<dbReference type="AlphaFoldDB" id="A0AAD6M0N6"/>
<proteinExistence type="predicted"/>
<name>A0AAD6M0N6_9ROSI</name>
<evidence type="ECO:0000313" key="1">
    <source>
        <dbReference type="EMBL" id="KAJ6976753.1"/>
    </source>
</evidence>
<gene>
    <name evidence="1" type="ORF">NC653_028808</name>
</gene>
<organism evidence="1 2">
    <name type="scientific">Populus alba x Populus x berolinensis</name>
    <dbReference type="NCBI Taxonomy" id="444605"/>
    <lineage>
        <taxon>Eukaryota</taxon>
        <taxon>Viridiplantae</taxon>
        <taxon>Streptophyta</taxon>
        <taxon>Embryophyta</taxon>
        <taxon>Tracheophyta</taxon>
        <taxon>Spermatophyta</taxon>
        <taxon>Magnoliopsida</taxon>
        <taxon>eudicotyledons</taxon>
        <taxon>Gunneridae</taxon>
        <taxon>Pentapetalae</taxon>
        <taxon>rosids</taxon>
        <taxon>fabids</taxon>
        <taxon>Malpighiales</taxon>
        <taxon>Salicaceae</taxon>
        <taxon>Saliceae</taxon>
        <taxon>Populus</taxon>
    </lineage>
</organism>
<keyword evidence="2" id="KW-1185">Reference proteome</keyword>
<reference evidence="1" key="1">
    <citation type="journal article" date="2023" name="Mol. Ecol. Resour.">
        <title>Chromosome-level genome assembly of a triploid poplar Populus alba 'Berolinensis'.</title>
        <authorList>
            <person name="Chen S."/>
            <person name="Yu Y."/>
            <person name="Wang X."/>
            <person name="Wang S."/>
            <person name="Zhang T."/>
            <person name="Zhou Y."/>
            <person name="He R."/>
            <person name="Meng N."/>
            <person name="Wang Y."/>
            <person name="Liu W."/>
            <person name="Liu Z."/>
            <person name="Liu J."/>
            <person name="Guo Q."/>
            <person name="Huang H."/>
            <person name="Sederoff R.R."/>
            <person name="Wang G."/>
            <person name="Qu G."/>
            <person name="Chen S."/>
        </authorList>
    </citation>
    <scope>NUCLEOTIDE SEQUENCE</scope>
    <source>
        <strain evidence="1">SC-2020</strain>
    </source>
</reference>
<sequence length="81" mass="9212">MSLDFNMHAGHARESFGSYEDTLSSVADNYHSLLRLFEADLAHGLGTKFISSQVTKTWMWKAVFISFYLFRGRSKMTVPSS</sequence>
<dbReference type="Proteomes" id="UP001164929">
    <property type="component" value="Chromosome 12"/>
</dbReference>